<accession>A0A1M5GVG1</accession>
<dbReference type="InterPro" id="IPR036513">
    <property type="entry name" value="STAS_dom_sf"/>
</dbReference>
<dbReference type="InterPro" id="IPR038396">
    <property type="entry name" value="SpoIIAA-like_sf"/>
</dbReference>
<name>A0A1M5GVG1_9GAMM</name>
<keyword evidence="2" id="KW-1185">Reference proteome</keyword>
<dbReference type="OrthoDB" id="7619266at2"/>
<dbReference type="Gene3D" id="3.40.50.10600">
    <property type="entry name" value="SpoIIaa-like domains"/>
    <property type="match status" value="1"/>
</dbReference>
<dbReference type="EMBL" id="FQVA01000006">
    <property type="protein sequence ID" value="SHG07575.1"/>
    <property type="molecule type" value="Genomic_DNA"/>
</dbReference>
<gene>
    <name evidence="1" type="ORF">SAMN04487965_3265</name>
</gene>
<protein>
    <submittedName>
        <fullName evidence="1">SpoIIAA-like</fullName>
    </submittedName>
</protein>
<sequence>MFTVERAGENRLDIALSGKLDSDDMKRALDELVEKADGIKNGQMLFDVIEYRLPSLAAIAIEFSRLPSMLLFIRQFRKAAVLTDKEWIGKISELEGALIPGLDIKAFGHDQRQQAETWLNSDSA</sequence>
<dbReference type="SUPFAM" id="SSF52091">
    <property type="entry name" value="SpoIIaa-like"/>
    <property type="match status" value="1"/>
</dbReference>
<dbReference type="InterPro" id="IPR021866">
    <property type="entry name" value="SpoIIAA-like"/>
</dbReference>
<proteinExistence type="predicted"/>
<dbReference type="RefSeq" id="WP_073277134.1">
    <property type="nucleotide sequence ID" value="NZ_FQVA01000006.1"/>
</dbReference>
<dbReference type="Pfam" id="PF11964">
    <property type="entry name" value="SpoIIAA-like"/>
    <property type="match status" value="1"/>
</dbReference>
<evidence type="ECO:0000313" key="1">
    <source>
        <dbReference type="EMBL" id="SHG07575.1"/>
    </source>
</evidence>
<organism evidence="1 2">
    <name type="scientific">Microbulbifer donghaiensis</name>
    <dbReference type="NCBI Taxonomy" id="494016"/>
    <lineage>
        <taxon>Bacteria</taxon>
        <taxon>Pseudomonadati</taxon>
        <taxon>Pseudomonadota</taxon>
        <taxon>Gammaproteobacteria</taxon>
        <taxon>Cellvibrionales</taxon>
        <taxon>Microbulbiferaceae</taxon>
        <taxon>Microbulbifer</taxon>
    </lineage>
</organism>
<dbReference type="AlphaFoldDB" id="A0A1M5GVG1"/>
<reference evidence="2" key="1">
    <citation type="submission" date="2016-11" db="EMBL/GenBank/DDBJ databases">
        <authorList>
            <person name="Varghese N."/>
            <person name="Submissions S."/>
        </authorList>
    </citation>
    <scope>NUCLEOTIDE SEQUENCE [LARGE SCALE GENOMIC DNA]</scope>
    <source>
        <strain evidence="2">CGMCC 1.7063</strain>
    </source>
</reference>
<evidence type="ECO:0000313" key="2">
    <source>
        <dbReference type="Proteomes" id="UP000184170"/>
    </source>
</evidence>
<dbReference type="Proteomes" id="UP000184170">
    <property type="component" value="Unassembled WGS sequence"/>
</dbReference>